<evidence type="ECO:0000256" key="6">
    <source>
        <dbReference type="ARBA" id="ARBA00022862"/>
    </source>
</evidence>
<dbReference type="Gene3D" id="3.10.440.10">
    <property type="match status" value="1"/>
</dbReference>
<evidence type="ECO:0000259" key="17">
    <source>
        <dbReference type="PROSITE" id="PS51352"/>
    </source>
</evidence>
<comment type="catalytic activity">
    <reaction evidence="14">
        <text>a hydroperoxide + [thioredoxin]-dithiol = an alcohol + [thioredoxin]-disulfide + H2O</text>
        <dbReference type="Rhea" id="RHEA:62620"/>
        <dbReference type="Rhea" id="RHEA-COMP:10698"/>
        <dbReference type="Rhea" id="RHEA-COMP:10700"/>
        <dbReference type="ChEBI" id="CHEBI:15377"/>
        <dbReference type="ChEBI" id="CHEBI:29950"/>
        <dbReference type="ChEBI" id="CHEBI:30879"/>
        <dbReference type="ChEBI" id="CHEBI:35924"/>
        <dbReference type="ChEBI" id="CHEBI:50058"/>
        <dbReference type="EC" id="1.11.1.24"/>
    </reaction>
</comment>
<dbReference type="InterPro" id="IPR023621">
    <property type="entry name" value="Ribosomal_eL31_dom_sf"/>
</dbReference>
<dbReference type="GO" id="GO:0003735">
    <property type="term" value="F:structural constituent of ribosome"/>
    <property type="evidence" value="ECO:0007669"/>
    <property type="project" value="InterPro"/>
</dbReference>
<dbReference type="GO" id="GO:0008379">
    <property type="term" value="F:thioredoxin peroxidase activity"/>
    <property type="evidence" value="ECO:0007669"/>
    <property type="project" value="TreeGrafter"/>
</dbReference>
<evidence type="ECO:0000256" key="11">
    <source>
        <dbReference type="ARBA" id="ARBA00023284"/>
    </source>
</evidence>
<dbReference type="CDD" id="cd00463">
    <property type="entry name" value="Ribosomal_L31e"/>
    <property type="match status" value="1"/>
</dbReference>
<keyword evidence="10" id="KW-0687">Ribonucleoprotein</keyword>
<keyword evidence="5" id="KW-0575">Peroxidase</keyword>
<dbReference type="GO" id="GO:0005829">
    <property type="term" value="C:cytosol"/>
    <property type="evidence" value="ECO:0007669"/>
    <property type="project" value="TreeGrafter"/>
</dbReference>
<evidence type="ECO:0000256" key="4">
    <source>
        <dbReference type="ARBA" id="ARBA00013017"/>
    </source>
</evidence>
<dbReference type="Gene3D" id="3.40.30.10">
    <property type="entry name" value="Glutaredoxin"/>
    <property type="match status" value="1"/>
</dbReference>
<dbReference type="FunFam" id="3.40.30.10:FF:000003">
    <property type="entry name" value="Peroxiredoxin 1"/>
    <property type="match status" value="1"/>
</dbReference>
<feature type="region of interest" description="Disordered" evidence="16">
    <location>
        <begin position="174"/>
        <end position="198"/>
    </location>
</feature>
<comment type="function">
    <text evidence="1">Thiol-specific peroxidase that catalyzes the reduction of hydrogen peroxide and organic hydroperoxides to water and alcohols, respectively. Plays a role in cell protection against oxidative stress by detoxifying peroxides and as sensor of hydrogen peroxide-mediated signaling events.</text>
</comment>
<organism evidence="18">
    <name type="scientific">Ascaris suum</name>
    <name type="common">Pig roundworm</name>
    <name type="synonym">Ascaris lumbricoides</name>
    <dbReference type="NCBI Taxonomy" id="6253"/>
    <lineage>
        <taxon>Eukaryota</taxon>
        <taxon>Metazoa</taxon>
        <taxon>Ecdysozoa</taxon>
        <taxon>Nematoda</taxon>
        <taxon>Chromadorea</taxon>
        <taxon>Rhabditida</taxon>
        <taxon>Spirurina</taxon>
        <taxon>Ascaridomorpha</taxon>
        <taxon>Ascaridoidea</taxon>
        <taxon>Ascarididae</taxon>
        <taxon>Ascaris</taxon>
    </lineage>
</organism>
<evidence type="ECO:0000256" key="9">
    <source>
        <dbReference type="ARBA" id="ARBA00023157"/>
    </source>
</evidence>
<comment type="similarity">
    <text evidence="3">Belongs to the eukaryotic ribosomal protein eL31 family.</text>
</comment>
<evidence type="ECO:0000256" key="8">
    <source>
        <dbReference type="ARBA" id="ARBA00023002"/>
    </source>
</evidence>
<protein>
    <recommendedName>
        <fullName evidence="12">Large ribosomal subunit protein eL31</fullName>
        <ecNumber evidence="4">1.11.1.24</ecNumber>
    </recommendedName>
    <alternativeName>
        <fullName evidence="13">60S ribosomal protein L31</fullName>
    </alternativeName>
</protein>
<evidence type="ECO:0000256" key="5">
    <source>
        <dbReference type="ARBA" id="ARBA00022559"/>
    </source>
</evidence>
<dbReference type="Pfam" id="PF00578">
    <property type="entry name" value="AhpC-TSA"/>
    <property type="match status" value="1"/>
</dbReference>
<dbReference type="CDD" id="cd03015">
    <property type="entry name" value="PRX_Typ2cys"/>
    <property type="match status" value="1"/>
</dbReference>
<dbReference type="GO" id="GO:0005840">
    <property type="term" value="C:ribosome"/>
    <property type="evidence" value="ECO:0007669"/>
    <property type="project" value="UniProtKB-KW"/>
</dbReference>
<evidence type="ECO:0000256" key="7">
    <source>
        <dbReference type="ARBA" id="ARBA00022980"/>
    </source>
</evidence>
<dbReference type="FunFam" id="3.10.440.10:FF:000001">
    <property type="entry name" value="60S ribosomal protein L31"/>
    <property type="match status" value="1"/>
</dbReference>
<dbReference type="GO" id="GO:0019430">
    <property type="term" value="P:removal of superoxide radicals"/>
    <property type="evidence" value="ECO:0007669"/>
    <property type="project" value="TreeGrafter"/>
</dbReference>
<evidence type="ECO:0000256" key="13">
    <source>
        <dbReference type="ARBA" id="ARBA00035337"/>
    </source>
</evidence>
<proteinExistence type="evidence at transcript level"/>
<comment type="subunit">
    <text evidence="15">Homodimer; disulfide-linked, upon oxidation.</text>
</comment>
<accession>F1L801</accession>
<dbReference type="SMART" id="SM01380">
    <property type="entry name" value="Ribosomal_L31e"/>
    <property type="match status" value="1"/>
</dbReference>
<comment type="similarity">
    <text evidence="2">Belongs to the peroxiredoxin family. AhpC/Prx1 subfamily.</text>
</comment>
<dbReference type="InterPro" id="IPR013766">
    <property type="entry name" value="Thioredoxin_domain"/>
</dbReference>
<dbReference type="EC" id="1.11.1.24" evidence="4"/>
<evidence type="ECO:0000256" key="16">
    <source>
        <dbReference type="SAM" id="MobiDB-lite"/>
    </source>
</evidence>
<feature type="domain" description="Thioredoxin" evidence="17">
    <location>
        <begin position="4"/>
        <end position="162"/>
    </location>
</feature>
<dbReference type="InterPro" id="IPR020052">
    <property type="entry name" value="Ribosomal_eL31_CS"/>
</dbReference>
<dbReference type="InterPro" id="IPR000054">
    <property type="entry name" value="Ribosomal_eL31"/>
</dbReference>
<dbReference type="Pfam" id="PF01198">
    <property type="entry name" value="Ribosomal_L31e"/>
    <property type="match status" value="1"/>
</dbReference>
<reference evidence="18" key="1">
    <citation type="journal article" date="2011" name="Genome Res.">
        <title>Deep small RNA sequencing from the nematode Ascaris reveals conservation, functional diversification, and novel developmental profiles.</title>
        <authorList>
            <person name="Wang J."/>
            <person name="Czech B."/>
            <person name="Crunk A."/>
            <person name="Wallace A."/>
            <person name="Mitreva M."/>
            <person name="Hannon G.J."/>
            <person name="Davis R.E."/>
        </authorList>
    </citation>
    <scope>NUCLEOTIDE SEQUENCE</scope>
</reference>
<dbReference type="PROSITE" id="PS01144">
    <property type="entry name" value="RIBOSOMAL_L31E"/>
    <property type="match status" value="1"/>
</dbReference>
<dbReference type="Pfam" id="PF10417">
    <property type="entry name" value="1-cysPrx_C"/>
    <property type="match status" value="1"/>
</dbReference>
<dbReference type="GO" id="GO:0006412">
    <property type="term" value="P:translation"/>
    <property type="evidence" value="ECO:0007669"/>
    <property type="project" value="InterPro"/>
</dbReference>
<sequence length="307" mass="34604">MSKAVIGKPAPAFTATAVVDGDFKSISLSDYKGKYVVLFFYPMDFTFVCPTEIIAFSEHVGEFKKLGVEVLAASTDSQFSHLAWINTPRKQGGLGEMKIPIISDNNHQISRDYGVLKEDDGIAYRGLFIIDPKGILRQITINDLPVGRSVTETLRLVLAFQFVDKHGEVCPAGWTPGADTIKPGAKKGRQDRKSRSAMSEVVTREYTINLHKRIFGVGFKNRAPRAVDEVRKFAEQQMGTKDVRVDTRLNKFLWSKGIRNVPYRVRVRLSRRRNDDEDSPYKLYTLVTHVPVTSFKKLTTVNVDSEE</sequence>
<dbReference type="InterPro" id="IPR036249">
    <property type="entry name" value="Thioredoxin-like_sf"/>
</dbReference>
<dbReference type="PANTHER" id="PTHR10681:SF163">
    <property type="entry name" value="AT16346P-RELATED"/>
    <property type="match status" value="1"/>
</dbReference>
<dbReference type="GO" id="GO:0042744">
    <property type="term" value="P:hydrogen peroxide catabolic process"/>
    <property type="evidence" value="ECO:0007669"/>
    <property type="project" value="TreeGrafter"/>
</dbReference>
<dbReference type="GO" id="GO:0045454">
    <property type="term" value="P:cell redox homeostasis"/>
    <property type="evidence" value="ECO:0007669"/>
    <property type="project" value="TreeGrafter"/>
</dbReference>
<dbReference type="InterPro" id="IPR050217">
    <property type="entry name" value="Peroxiredoxin"/>
</dbReference>
<dbReference type="AlphaFoldDB" id="F1L801"/>
<evidence type="ECO:0000256" key="2">
    <source>
        <dbReference type="ARBA" id="ARBA00009796"/>
    </source>
</evidence>
<keyword evidence="9" id="KW-1015">Disulfide bond</keyword>
<dbReference type="InterPro" id="IPR019479">
    <property type="entry name" value="Peroxiredoxin_C"/>
</dbReference>
<evidence type="ECO:0000256" key="12">
    <source>
        <dbReference type="ARBA" id="ARBA00035230"/>
    </source>
</evidence>
<evidence type="ECO:0000256" key="10">
    <source>
        <dbReference type="ARBA" id="ARBA00023274"/>
    </source>
</evidence>
<dbReference type="PANTHER" id="PTHR10681">
    <property type="entry name" value="THIOREDOXIN PEROXIDASE"/>
    <property type="match status" value="1"/>
</dbReference>
<dbReference type="GO" id="GO:1990904">
    <property type="term" value="C:ribonucleoprotein complex"/>
    <property type="evidence" value="ECO:0007669"/>
    <property type="project" value="UniProtKB-KW"/>
</dbReference>
<keyword evidence="6" id="KW-0049">Antioxidant</keyword>
<dbReference type="PROSITE" id="PS51352">
    <property type="entry name" value="THIOREDOXIN_2"/>
    <property type="match status" value="1"/>
</dbReference>
<dbReference type="SUPFAM" id="SSF54575">
    <property type="entry name" value="Ribosomal protein L31e"/>
    <property type="match status" value="1"/>
</dbReference>
<evidence type="ECO:0000256" key="15">
    <source>
        <dbReference type="ARBA" id="ARBA00063543"/>
    </source>
</evidence>
<name>F1L801_ASCSU</name>
<keyword evidence="7" id="KW-0689">Ribosomal protein</keyword>
<dbReference type="SUPFAM" id="SSF52833">
    <property type="entry name" value="Thioredoxin-like"/>
    <property type="match status" value="1"/>
</dbReference>
<dbReference type="EMBL" id="JI173439">
    <property type="protein sequence ID" value="ADY46255.1"/>
    <property type="molecule type" value="mRNA"/>
</dbReference>
<evidence type="ECO:0000256" key="3">
    <source>
        <dbReference type="ARBA" id="ARBA00010808"/>
    </source>
</evidence>
<keyword evidence="11" id="KW-0676">Redox-active center</keyword>
<evidence type="ECO:0000256" key="14">
    <source>
        <dbReference type="ARBA" id="ARBA00049091"/>
    </source>
</evidence>
<evidence type="ECO:0000313" key="18">
    <source>
        <dbReference type="EMBL" id="ADY46255.1"/>
    </source>
</evidence>
<keyword evidence="8" id="KW-0560">Oxidoreductase</keyword>
<evidence type="ECO:0000256" key="1">
    <source>
        <dbReference type="ARBA" id="ARBA00003330"/>
    </source>
</evidence>
<dbReference type="InterPro" id="IPR000866">
    <property type="entry name" value="AhpC/TSA"/>
</dbReference>